<name>A0AA37IZL8_9FIRM</name>
<protein>
    <recommendedName>
        <fullName evidence="4">DUF5640 domain-containing protein</fullName>
    </recommendedName>
</protein>
<feature type="chain" id="PRO_5041258985" description="DUF5640 domain-containing protein" evidence="1">
    <location>
        <begin position="22"/>
        <end position="139"/>
    </location>
</feature>
<evidence type="ECO:0000313" key="2">
    <source>
        <dbReference type="EMBL" id="GJN65261.1"/>
    </source>
</evidence>
<comment type="caution">
    <text evidence="2">The sequence shown here is derived from an EMBL/GenBank/DDBJ whole genome shotgun (WGS) entry which is preliminary data.</text>
</comment>
<gene>
    <name evidence="2" type="ORF">JCM17207_18860</name>
</gene>
<dbReference type="PROSITE" id="PS51257">
    <property type="entry name" value="PROKAR_LIPOPROTEIN"/>
    <property type="match status" value="1"/>
</dbReference>
<reference evidence="2" key="1">
    <citation type="journal article" date="2022" name="Int. J. Syst. Evol. Microbiol.">
        <title>Genome-based, phenotypic and chemotaxonomic classification of Faecalibacterium strains: proposal of three novel species Faecalibacterium duncaniae sp. nov., Faecalibacterium hattorii sp. nov. and Faecalibacterium gallinarum sp. nov. .</title>
        <authorList>
            <person name="Sakamoto M."/>
            <person name="Sakurai N."/>
            <person name="Tanno H."/>
            <person name="Iino T."/>
            <person name="Ohkuma M."/>
            <person name="Endo A."/>
        </authorList>
    </citation>
    <scope>NUCLEOTIDE SEQUENCE</scope>
    <source>
        <strain evidence="2">JCM 17207</strain>
    </source>
</reference>
<organism evidence="2 3">
    <name type="scientific">Faecalibacterium gallinarum</name>
    <dbReference type="NCBI Taxonomy" id="2903556"/>
    <lineage>
        <taxon>Bacteria</taxon>
        <taxon>Bacillati</taxon>
        <taxon>Bacillota</taxon>
        <taxon>Clostridia</taxon>
        <taxon>Eubacteriales</taxon>
        <taxon>Oscillospiraceae</taxon>
        <taxon>Faecalibacterium</taxon>
    </lineage>
</organism>
<dbReference type="AlphaFoldDB" id="A0AA37IZL8"/>
<evidence type="ECO:0000256" key="1">
    <source>
        <dbReference type="SAM" id="SignalP"/>
    </source>
</evidence>
<evidence type="ECO:0000313" key="3">
    <source>
        <dbReference type="Proteomes" id="UP001055185"/>
    </source>
</evidence>
<keyword evidence="1" id="KW-0732">Signal</keyword>
<proteinExistence type="predicted"/>
<sequence>MKKRILLLIPCILLALGLLTACGDNGSQSSGSIENQLINAKWESSISNDTKLGGLIDIDSHLGDILTIKFEKNGTGYIDILKNSGFQITFNWEVNQATKQIKLTFDKAGFIPFNLNFQLDPSGLVLDGTNFKIKFNNQN</sequence>
<evidence type="ECO:0008006" key="4">
    <source>
        <dbReference type="Google" id="ProtNLM"/>
    </source>
</evidence>
<accession>A0AA37IZL8</accession>
<dbReference type="RefSeq" id="WP_238317506.1">
    <property type="nucleotide sequence ID" value="NZ_BQKV01000081.1"/>
</dbReference>
<keyword evidence="3" id="KW-1185">Reference proteome</keyword>
<dbReference type="EMBL" id="BQKV01000081">
    <property type="protein sequence ID" value="GJN65261.1"/>
    <property type="molecule type" value="Genomic_DNA"/>
</dbReference>
<dbReference type="Proteomes" id="UP001055185">
    <property type="component" value="Unassembled WGS sequence"/>
</dbReference>
<feature type="signal peptide" evidence="1">
    <location>
        <begin position="1"/>
        <end position="21"/>
    </location>
</feature>